<evidence type="ECO:0000259" key="1">
    <source>
        <dbReference type="Pfam" id="PF23227"/>
    </source>
</evidence>
<evidence type="ECO:0000313" key="3">
    <source>
        <dbReference type="Proteomes" id="UP000271098"/>
    </source>
</evidence>
<keyword evidence="3" id="KW-1185">Reference proteome</keyword>
<dbReference type="OrthoDB" id="5869091at2759"/>
<organism evidence="4">
    <name type="scientific">Gongylonema pulchrum</name>
    <dbReference type="NCBI Taxonomy" id="637853"/>
    <lineage>
        <taxon>Eukaryota</taxon>
        <taxon>Metazoa</taxon>
        <taxon>Ecdysozoa</taxon>
        <taxon>Nematoda</taxon>
        <taxon>Chromadorea</taxon>
        <taxon>Rhabditida</taxon>
        <taxon>Spirurina</taxon>
        <taxon>Spiruromorpha</taxon>
        <taxon>Spiruroidea</taxon>
        <taxon>Gongylonematidae</taxon>
        <taxon>Gongylonema</taxon>
    </lineage>
</organism>
<protein>
    <submittedName>
        <fullName evidence="4">Arm_2 domain-containing protein</fullName>
    </submittedName>
</protein>
<dbReference type="Proteomes" id="UP000271098">
    <property type="component" value="Unassembled WGS sequence"/>
</dbReference>
<dbReference type="Pfam" id="PF23227">
    <property type="entry name" value="HEAT_MROH2B_C"/>
    <property type="match status" value="1"/>
</dbReference>
<proteinExistence type="predicted"/>
<dbReference type="EMBL" id="UYRT01011602">
    <property type="protein sequence ID" value="VDK50828.1"/>
    <property type="molecule type" value="Genomic_DNA"/>
</dbReference>
<evidence type="ECO:0000313" key="4">
    <source>
        <dbReference type="WBParaSite" id="GPUH_0000545201-mRNA-1"/>
    </source>
</evidence>
<dbReference type="InterPro" id="IPR055406">
    <property type="entry name" value="HEAT_Maestro"/>
</dbReference>
<reference evidence="4" key="1">
    <citation type="submission" date="2016-06" db="UniProtKB">
        <authorList>
            <consortium name="WormBaseParasite"/>
        </authorList>
    </citation>
    <scope>IDENTIFICATION</scope>
</reference>
<dbReference type="AlphaFoldDB" id="A0A183D9Q4"/>
<sequence>MEAVNALNKLSTRVSNTHLENILSNESSALRAVSFSLFGELGQRVGGCDAYREQLLINIVSIVLHLNDEEEQMCARCLLSVSVLLNSDTLSSLIRRDLKSNEQCHDYHQFLKEFSVSLFA</sequence>
<accession>A0A183D9Q4</accession>
<reference evidence="2 3" key="2">
    <citation type="submission" date="2018-11" db="EMBL/GenBank/DDBJ databases">
        <authorList>
            <consortium name="Pathogen Informatics"/>
        </authorList>
    </citation>
    <scope>NUCLEOTIDE SEQUENCE [LARGE SCALE GENOMIC DNA]</scope>
</reference>
<name>A0A183D9Q4_9BILA</name>
<feature type="domain" description="Maestro/Maestro-like HEAT-repeats" evidence="1">
    <location>
        <begin position="18"/>
        <end position="118"/>
    </location>
</feature>
<dbReference type="WBParaSite" id="GPUH_0000545201-mRNA-1">
    <property type="protein sequence ID" value="GPUH_0000545201-mRNA-1"/>
    <property type="gene ID" value="GPUH_0000545201"/>
</dbReference>
<gene>
    <name evidence="2" type="ORF">GPUH_LOCUS5446</name>
</gene>
<evidence type="ECO:0000313" key="2">
    <source>
        <dbReference type="EMBL" id="VDK50828.1"/>
    </source>
</evidence>